<feature type="compositionally biased region" description="Low complexity" evidence="1">
    <location>
        <begin position="266"/>
        <end position="283"/>
    </location>
</feature>
<dbReference type="AlphaFoldDB" id="A0A060T1W6"/>
<feature type="region of interest" description="Disordered" evidence="1">
    <location>
        <begin position="1"/>
        <end position="152"/>
    </location>
</feature>
<feature type="compositionally biased region" description="Polar residues" evidence="1">
    <location>
        <begin position="284"/>
        <end position="293"/>
    </location>
</feature>
<sequence>MGSSLLVAPPMEDVWLDGSDSESEVEELESSKLATLKRLGSSQTTRTRGHSVSSSSSSQGQRSRGHSVSSQRRSRGQSVSQENHSTLPVTPEYGASHSRHLSSSSSSSTTTTNGGSKLFSKLSKSKGPSPQRSRSSSNVSSASTIKISNPTNFIHAAHVDADYLRGSSSDISLMRTLSLQQIASYPNLAKLDSGASSISSVSTSSTGPPVPPKSPTKTQPVRSNSHRSPSKCPSHSSLPATAAAPSMASLQPPSRSPTKANCDLYASSTSTAEASSTYSADSTPLSSRQQSPKSLEKAIDHAIARKSSVDSFGAWSVSSPEFVENQRWLLGQVQESQHEDSQMSFAPPGRGQYSCYQDNGSSTNISTSIPHTTAAPSSTTKDRSSALLPSPALPLAAFSSRARLYANPLGVDHP</sequence>
<name>A0A060T1W6_BLAAD</name>
<feature type="compositionally biased region" description="Low complexity" evidence="1">
    <location>
        <begin position="50"/>
        <end position="81"/>
    </location>
</feature>
<feature type="compositionally biased region" description="Polar residues" evidence="1">
    <location>
        <begin position="248"/>
        <end position="259"/>
    </location>
</feature>
<evidence type="ECO:0000259" key="2">
    <source>
        <dbReference type="PROSITE" id="PS50108"/>
    </source>
</evidence>
<feature type="compositionally biased region" description="Acidic residues" evidence="1">
    <location>
        <begin position="19"/>
        <end position="28"/>
    </location>
</feature>
<accession>A0A060T1W6</accession>
<reference evidence="3" key="2">
    <citation type="submission" date="2014-06" db="EMBL/GenBank/DDBJ databases">
        <title>The complete genome of Blastobotrys (Arxula) adeninivorans LS3 - a yeast of biotechnological interest.</title>
        <authorList>
            <person name="Kunze G."/>
            <person name="Gaillardin C."/>
            <person name="Czernicka M."/>
            <person name="Durrens P."/>
            <person name="Martin T."/>
            <person name="Boer E."/>
            <person name="Gabaldon T."/>
            <person name="Cruz J."/>
            <person name="Talla E."/>
            <person name="Marck C."/>
            <person name="Goffeau A."/>
            <person name="Barbe V."/>
            <person name="Baret P."/>
            <person name="Baronian K."/>
            <person name="Beier S."/>
            <person name="Bleykasten C."/>
            <person name="Bode R."/>
            <person name="Casaregola S."/>
            <person name="Despons L."/>
            <person name="Fairhead C."/>
            <person name="Giersberg M."/>
            <person name="Gierski P."/>
            <person name="Hahnel U."/>
            <person name="Hartmann A."/>
            <person name="Jankowska D."/>
            <person name="Jubin C."/>
            <person name="Jung P."/>
            <person name="Lafontaine I."/>
            <person name="Leh-Louis V."/>
            <person name="Lemaire M."/>
            <person name="Marcet-Houben M."/>
            <person name="Mascher M."/>
            <person name="Morel G."/>
            <person name="Richard G.-F."/>
            <person name="Riechen J."/>
            <person name="Sacerdot C."/>
            <person name="Sarkar A."/>
            <person name="Savel G."/>
            <person name="Schacherer J."/>
            <person name="Sherman D."/>
            <person name="Straub M.-L."/>
            <person name="Stein N."/>
            <person name="Thierry A."/>
            <person name="Trautwein-Schult A."/>
            <person name="Westhof E."/>
            <person name="Worch S."/>
            <person name="Dujon B."/>
            <person name="Souciet J.-L."/>
            <person name="Wincker P."/>
            <person name="Scholz U."/>
            <person name="Neuveglise N."/>
        </authorList>
    </citation>
    <scope>NUCLEOTIDE SEQUENCE</scope>
    <source>
        <strain evidence="3">LS3</strain>
    </source>
</reference>
<feature type="compositionally biased region" description="Low complexity" evidence="1">
    <location>
        <begin position="193"/>
        <end position="207"/>
    </location>
</feature>
<reference evidence="3" key="1">
    <citation type="submission" date="2014-02" db="EMBL/GenBank/DDBJ databases">
        <authorList>
            <person name="Genoscope - CEA"/>
        </authorList>
    </citation>
    <scope>NUCLEOTIDE SEQUENCE</scope>
    <source>
        <strain evidence="3">LS3</strain>
    </source>
</reference>
<proteinExistence type="predicted"/>
<dbReference type="InterPro" id="IPR000095">
    <property type="entry name" value="CRIB_dom"/>
</dbReference>
<feature type="compositionally biased region" description="Polar residues" evidence="1">
    <location>
        <begin position="230"/>
        <end position="239"/>
    </location>
</feature>
<dbReference type="EMBL" id="HG937693">
    <property type="protein sequence ID" value="CDP34953.1"/>
    <property type="molecule type" value="Genomic_DNA"/>
</dbReference>
<feature type="domain" description="CRIB" evidence="2">
    <location>
        <begin position="147"/>
        <end position="160"/>
    </location>
</feature>
<feature type="region of interest" description="Disordered" evidence="1">
    <location>
        <begin position="334"/>
        <end position="387"/>
    </location>
</feature>
<protein>
    <submittedName>
        <fullName evidence="3">ARAD1C24244p</fullName>
    </submittedName>
</protein>
<organism evidence="3">
    <name type="scientific">Blastobotrys adeninivorans</name>
    <name type="common">Yeast</name>
    <name type="synonym">Arxula adeninivorans</name>
    <dbReference type="NCBI Taxonomy" id="409370"/>
    <lineage>
        <taxon>Eukaryota</taxon>
        <taxon>Fungi</taxon>
        <taxon>Dikarya</taxon>
        <taxon>Ascomycota</taxon>
        <taxon>Saccharomycotina</taxon>
        <taxon>Dipodascomycetes</taxon>
        <taxon>Dipodascales</taxon>
        <taxon>Trichomonascaceae</taxon>
        <taxon>Blastobotrys</taxon>
    </lineage>
</organism>
<gene>
    <name evidence="3" type="ORF">GNLVRS02_ARAD1C24244g</name>
</gene>
<evidence type="ECO:0000256" key="1">
    <source>
        <dbReference type="SAM" id="MobiDB-lite"/>
    </source>
</evidence>
<feature type="region of interest" description="Disordered" evidence="1">
    <location>
        <begin position="193"/>
        <end position="297"/>
    </location>
</feature>
<feature type="compositionally biased region" description="Polar residues" evidence="1">
    <location>
        <begin position="354"/>
        <end position="379"/>
    </location>
</feature>
<dbReference type="PROSITE" id="PS50108">
    <property type="entry name" value="CRIB"/>
    <property type="match status" value="1"/>
</dbReference>
<feature type="compositionally biased region" description="Low complexity" evidence="1">
    <location>
        <begin position="102"/>
        <end position="148"/>
    </location>
</feature>
<evidence type="ECO:0000313" key="3">
    <source>
        <dbReference type="EMBL" id="CDP34953.1"/>
    </source>
</evidence>